<dbReference type="PANTHER" id="PTHR42841">
    <property type="entry name" value="AMINE OXIDASE"/>
    <property type="match status" value="1"/>
</dbReference>
<evidence type="ECO:0000313" key="2">
    <source>
        <dbReference type="EMBL" id="KOG45228.1"/>
    </source>
</evidence>
<sequence length="423" mass="44413">MLSSAHHAAHHADVVIVGAGVSGLAAAQHLIAAGVTVTVLEAADDPGGRMATESADGFRLDRIGQLLNTSYTELERTPGLRALTLRPFTPGVLVHTDGKQLRVGVLTPARALASGSLDQARISAALGRLATLPEEKLLARPERTAHAALRSRGLPPRTLHGALRPLLATLLRDPELTTSSRGADLALRTFARGRLAVPEGGAAALPDLLAAALPLGTVRTGVRVRSVATNLVTTEEHGDFRCRSVLLATGARAAAELLPGLRVPAFHEVTVLHHATAAPLYRDGSLLLDGDPKWPVAHTAVMSAVDPTRAPAGRSLVTTTVLGPPPPVRTLASRLARLYDTPTREWELLAVHHTPEAVPAMPPPYDLRRPVRVLAGLYVCGDHRDTNTVQGALHSARRAAGAVLRDFGIPLPVAPEPALPVAA</sequence>
<accession>A0A0L8M4B8</accession>
<dbReference type="RefSeq" id="WP_053176663.1">
    <property type="nucleotide sequence ID" value="NZ_LGUV01000369.1"/>
</dbReference>
<dbReference type="Pfam" id="PF01593">
    <property type="entry name" value="Amino_oxidase"/>
    <property type="match status" value="1"/>
</dbReference>
<dbReference type="SUPFAM" id="SSF51905">
    <property type="entry name" value="FAD/NAD(P)-binding domain"/>
    <property type="match status" value="1"/>
</dbReference>
<dbReference type="InterPro" id="IPR036188">
    <property type="entry name" value="FAD/NAD-bd_sf"/>
</dbReference>
<gene>
    <name evidence="2" type="ORF">ADK75_32305</name>
</gene>
<reference evidence="3" key="1">
    <citation type="submission" date="2015-07" db="EMBL/GenBank/DDBJ databases">
        <authorList>
            <consortium name="Consortium for Microbial Forensics and Genomics (microFORGE)"/>
            <person name="Knight B.M."/>
            <person name="Roberts D.P."/>
            <person name="Lin D."/>
            <person name="Hari K."/>
            <person name="Fletcher J."/>
            <person name="Melcher U."/>
            <person name="Blagden T."/>
            <person name="Winegar R.A."/>
        </authorList>
    </citation>
    <scope>NUCLEOTIDE SEQUENCE [LARGE SCALE GENOMIC DNA]</scope>
    <source>
        <strain evidence="3">NRRL B-1447</strain>
    </source>
</reference>
<dbReference type="eggNOG" id="COG1232">
    <property type="taxonomic scope" value="Bacteria"/>
</dbReference>
<evidence type="ECO:0000259" key="1">
    <source>
        <dbReference type="Pfam" id="PF01593"/>
    </source>
</evidence>
<name>A0A0L8M4B8_STRVG</name>
<dbReference type="EMBL" id="LGUV01000369">
    <property type="protein sequence ID" value="KOG45228.1"/>
    <property type="molecule type" value="Genomic_DNA"/>
</dbReference>
<organism evidence="2 3">
    <name type="scientific">Streptomyces virginiae</name>
    <name type="common">Streptomyces cinnamonensis</name>
    <dbReference type="NCBI Taxonomy" id="1961"/>
    <lineage>
        <taxon>Bacteria</taxon>
        <taxon>Bacillati</taxon>
        <taxon>Actinomycetota</taxon>
        <taxon>Actinomycetes</taxon>
        <taxon>Kitasatosporales</taxon>
        <taxon>Streptomycetaceae</taxon>
        <taxon>Streptomyces</taxon>
    </lineage>
</organism>
<dbReference type="GO" id="GO:0016491">
    <property type="term" value="F:oxidoreductase activity"/>
    <property type="evidence" value="ECO:0007669"/>
    <property type="project" value="InterPro"/>
</dbReference>
<dbReference type="AlphaFoldDB" id="A0A0L8M4B8"/>
<dbReference type="Proteomes" id="UP000037084">
    <property type="component" value="Unassembled WGS sequence"/>
</dbReference>
<feature type="domain" description="Amine oxidase" evidence="1">
    <location>
        <begin position="21"/>
        <end position="404"/>
    </location>
</feature>
<comment type="caution">
    <text evidence="2">The sequence shown here is derived from an EMBL/GenBank/DDBJ whole genome shotgun (WGS) entry which is preliminary data.</text>
</comment>
<dbReference type="Gene3D" id="3.50.50.60">
    <property type="entry name" value="FAD/NAD(P)-binding domain"/>
    <property type="match status" value="1"/>
</dbReference>
<protein>
    <submittedName>
        <fullName evidence="2">Oxidoreductase</fullName>
    </submittedName>
</protein>
<dbReference type="PRINTS" id="PR00419">
    <property type="entry name" value="ADXRDTASE"/>
</dbReference>
<dbReference type="InterPro" id="IPR002937">
    <property type="entry name" value="Amino_oxidase"/>
</dbReference>
<evidence type="ECO:0000313" key="3">
    <source>
        <dbReference type="Proteomes" id="UP000037084"/>
    </source>
</evidence>
<dbReference type="PATRIC" id="fig|1961.12.peg.7140"/>
<proteinExistence type="predicted"/>
<dbReference type="OrthoDB" id="9767561at2"/>